<reference evidence="3" key="1">
    <citation type="journal article" date="2019" name="Int. J. Syst. Evol. Microbiol.">
        <title>The Global Catalogue of Microorganisms (GCM) 10K type strain sequencing project: providing services to taxonomists for standard genome sequencing and annotation.</title>
        <authorList>
            <consortium name="The Broad Institute Genomics Platform"/>
            <consortium name="The Broad Institute Genome Sequencing Center for Infectious Disease"/>
            <person name="Wu L."/>
            <person name="Ma J."/>
        </authorList>
    </citation>
    <scope>NUCLEOTIDE SEQUENCE [LARGE SCALE GENOMIC DNA]</scope>
    <source>
        <strain evidence="3">JCM 9371</strain>
    </source>
</reference>
<dbReference type="Gene3D" id="1.20.1290.10">
    <property type="entry name" value="AhpD-like"/>
    <property type="match status" value="1"/>
</dbReference>
<dbReference type="NCBIfam" id="TIGR00778">
    <property type="entry name" value="ahpD_dom"/>
    <property type="match status" value="1"/>
</dbReference>
<dbReference type="SUPFAM" id="SSF69118">
    <property type="entry name" value="AhpD-like"/>
    <property type="match status" value="1"/>
</dbReference>
<dbReference type="PANTHER" id="PTHR34846:SF7">
    <property type="entry name" value="BLL7811 PROTEIN"/>
    <property type="match status" value="1"/>
</dbReference>
<dbReference type="PANTHER" id="PTHR34846">
    <property type="entry name" value="4-CARBOXYMUCONOLACTONE DECARBOXYLASE FAMILY PROTEIN (AFU_ORTHOLOGUE AFUA_6G11590)"/>
    <property type="match status" value="1"/>
</dbReference>
<keyword evidence="3" id="KW-1185">Reference proteome</keyword>
<sequence>MQARMTDLAAIAPDAYKAMLNLEGYLRRSSVPDSTLELVRLRVSQINGCAFCVDMHARDAKKAGETDERLWTVATWREAPGFTDEERAALALAEAATRLADNPAGVPDEVWNEAADHYDEESLLALIMCVAAINAWNRINVTTRQIAGSVTSASITEKRTFDG</sequence>
<dbReference type="InterPro" id="IPR004675">
    <property type="entry name" value="AhpD_core"/>
</dbReference>
<proteinExistence type="predicted"/>
<name>A0ABW2XDA8_9ACTN</name>
<feature type="domain" description="Carboxymuconolactone decarboxylase-like" evidence="1">
    <location>
        <begin position="13"/>
        <end position="95"/>
    </location>
</feature>
<dbReference type="InterPro" id="IPR003779">
    <property type="entry name" value="CMD-like"/>
</dbReference>
<accession>A0ABW2XDA8</accession>
<dbReference type="Pfam" id="PF02627">
    <property type="entry name" value="CMD"/>
    <property type="match status" value="1"/>
</dbReference>
<evidence type="ECO:0000313" key="3">
    <source>
        <dbReference type="Proteomes" id="UP001597063"/>
    </source>
</evidence>
<evidence type="ECO:0000313" key="2">
    <source>
        <dbReference type="EMBL" id="MFD0683518.1"/>
    </source>
</evidence>
<protein>
    <submittedName>
        <fullName evidence="2">Carboxymuconolactone decarboxylase family protein</fullName>
    </submittedName>
</protein>
<dbReference type="InterPro" id="IPR029032">
    <property type="entry name" value="AhpD-like"/>
</dbReference>
<evidence type="ECO:0000259" key="1">
    <source>
        <dbReference type="Pfam" id="PF02627"/>
    </source>
</evidence>
<dbReference type="Proteomes" id="UP001597063">
    <property type="component" value="Unassembled WGS sequence"/>
</dbReference>
<gene>
    <name evidence="2" type="ORF">ACFQZM_03320</name>
</gene>
<dbReference type="EMBL" id="JBHTGP010000003">
    <property type="protein sequence ID" value="MFD0683518.1"/>
    <property type="molecule type" value="Genomic_DNA"/>
</dbReference>
<dbReference type="RefSeq" id="WP_131762903.1">
    <property type="nucleotide sequence ID" value="NZ_CAACUY010000270.1"/>
</dbReference>
<comment type="caution">
    <text evidence="2">The sequence shown here is derived from an EMBL/GenBank/DDBJ whole genome shotgun (WGS) entry which is preliminary data.</text>
</comment>
<organism evidence="2 3">
    <name type="scientific">Actinomadura fibrosa</name>
    <dbReference type="NCBI Taxonomy" id="111802"/>
    <lineage>
        <taxon>Bacteria</taxon>
        <taxon>Bacillati</taxon>
        <taxon>Actinomycetota</taxon>
        <taxon>Actinomycetes</taxon>
        <taxon>Streptosporangiales</taxon>
        <taxon>Thermomonosporaceae</taxon>
        <taxon>Actinomadura</taxon>
    </lineage>
</organism>